<evidence type="ECO:0000256" key="2">
    <source>
        <dbReference type="ARBA" id="ARBA00022692"/>
    </source>
</evidence>
<keyword evidence="2 6" id="KW-0812">Transmembrane</keyword>
<organism evidence="7 8">
    <name type="scientific">Marasmius crinis-equi</name>
    <dbReference type="NCBI Taxonomy" id="585013"/>
    <lineage>
        <taxon>Eukaryota</taxon>
        <taxon>Fungi</taxon>
        <taxon>Dikarya</taxon>
        <taxon>Basidiomycota</taxon>
        <taxon>Agaricomycotina</taxon>
        <taxon>Agaricomycetes</taxon>
        <taxon>Agaricomycetidae</taxon>
        <taxon>Agaricales</taxon>
        <taxon>Marasmiineae</taxon>
        <taxon>Marasmiaceae</taxon>
        <taxon>Marasmius</taxon>
    </lineage>
</organism>
<feature type="compositionally biased region" description="Polar residues" evidence="5">
    <location>
        <begin position="13"/>
        <end position="23"/>
    </location>
</feature>
<gene>
    <name evidence="7" type="ORF">V5O48_003193</name>
</gene>
<reference evidence="7 8" key="1">
    <citation type="submission" date="2024-02" db="EMBL/GenBank/DDBJ databases">
        <title>A draft genome for the cacao thread blight pathogen Marasmius crinis-equi.</title>
        <authorList>
            <person name="Cohen S.P."/>
            <person name="Baruah I.K."/>
            <person name="Amoako-Attah I."/>
            <person name="Bukari Y."/>
            <person name="Meinhardt L.W."/>
            <person name="Bailey B.A."/>
        </authorList>
    </citation>
    <scope>NUCLEOTIDE SEQUENCE [LARGE SCALE GENOMIC DNA]</scope>
    <source>
        <strain evidence="7 8">GH-76</strain>
    </source>
</reference>
<feature type="compositionally biased region" description="Low complexity" evidence="5">
    <location>
        <begin position="69"/>
        <end position="97"/>
    </location>
</feature>
<feature type="transmembrane region" description="Helical" evidence="6">
    <location>
        <begin position="256"/>
        <end position="279"/>
    </location>
</feature>
<feature type="compositionally biased region" description="Gly residues" evidence="5">
    <location>
        <begin position="112"/>
        <end position="130"/>
    </location>
</feature>
<feature type="region of interest" description="Disordered" evidence="5">
    <location>
        <begin position="69"/>
        <end position="138"/>
    </location>
</feature>
<dbReference type="PANTHER" id="PTHR15549:SF30">
    <property type="entry name" value="MID2 DOMAIN-CONTAINING PROTEIN"/>
    <property type="match status" value="1"/>
</dbReference>
<accession>A0ABR3FTH5</accession>
<dbReference type="EMBL" id="JBAHYK010000084">
    <property type="protein sequence ID" value="KAL0578782.1"/>
    <property type="molecule type" value="Genomic_DNA"/>
</dbReference>
<sequence>MYSSRPPRKRSEPQNVTIDDSNSTIRYRPTGFWWTNEEVQNCGECLDLGIHADAGSMFNQTFHLGIRNASSSSTTSTSITPASTSSTTPASTAASSTQTQDSNQGKGKGKGKGGGGGGGGGDDDGGGGGGGHDDHSRKRAVKNPDEIVHSLPVNLSFTLDNTPVGSFAPGVASTTNNVLALENLPEEPHVLIATLAPESIFLFDYLVYTTTLSDGTMSSSSESLPSYDMPPPSPTPTLDSDSQSSSDSHSNKTATYAGAIGGVVGALFLASMGVFISVYRRRRKFARRNRPPPLATSGPGMAQNFGDADHGLITPPSSASTTAGDPEMGFVPRYFPGTVVRDREREMVPPPYEVPPGYASDLDLSGERRNGAGDGGEVGAGADIGVAGRRTLVNAPTPSVTVTVDESANTNTNTKAIIHDEAEDTTPNHHPNVTASASPFDHDVVSEEHAHPMRPPGLSVSATSD</sequence>
<evidence type="ECO:0000313" key="7">
    <source>
        <dbReference type="EMBL" id="KAL0578782.1"/>
    </source>
</evidence>
<dbReference type="Proteomes" id="UP001465976">
    <property type="component" value="Unassembled WGS sequence"/>
</dbReference>
<name>A0ABR3FTH5_9AGAR</name>
<keyword evidence="4 6" id="KW-0472">Membrane</keyword>
<feature type="region of interest" description="Disordered" evidence="5">
    <location>
        <begin position="217"/>
        <end position="252"/>
    </location>
</feature>
<evidence type="ECO:0000313" key="8">
    <source>
        <dbReference type="Proteomes" id="UP001465976"/>
    </source>
</evidence>
<feature type="region of interest" description="Disordered" evidence="5">
    <location>
        <begin position="1"/>
        <end position="23"/>
    </location>
</feature>
<evidence type="ECO:0000256" key="3">
    <source>
        <dbReference type="ARBA" id="ARBA00022989"/>
    </source>
</evidence>
<proteinExistence type="predicted"/>
<feature type="compositionally biased region" description="Polar residues" evidence="5">
    <location>
        <begin position="428"/>
        <end position="437"/>
    </location>
</feature>
<feature type="region of interest" description="Disordered" evidence="5">
    <location>
        <begin position="289"/>
        <end position="329"/>
    </location>
</feature>
<keyword evidence="8" id="KW-1185">Reference proteome</keyword>
<comment type="caution">
    <text evidence="7">The sequence shown here is derived from an EMBL/GenBank/DDBJ whole genome shotgun (WGS) entry which is preliminary data.</text>
</comment>
<evidence type="ECO:0000256" key="4">
    <source>
        <dbReference type="ARBA" id="ARBA00023136"/>
    </source>
</evidence>
<keyword evidence="3 6" id="KW-1133">Transmembrane helix</keyword>
<dbReference type="InterPro" id="IPR051694">
    <property type="entry name" value="Immunoregulatory_rcpt-like"/>
</dbReference>
<comment type="subcellular location">
    <subcellularLocation>
        <location evidence="1">Membrane</location>
        <topology evidence="1">Single-pass membrane protein</topology>
    </subcellularLocation>
</comment>
<feature type="region of interest" description="Disordered" evidence="5">
    <location>
        <begin position="422"/>
        <end position="465"/>
    </location>
</feature>
<feature type="compositionally biased region" description="Basic and acidic residues" evidence="5">
    <location>
        <begin position="440"/>
        <end position="451"/>
    </location>
</feature>
<dbReference type="PANTHER" id="PTHR15549">
    <property type="entry name" value="PAIRED IMMUNOGLOBULIN-LIKE TYPE 2 RECEPTOR"/>
    <property type="match status" value="1"/>
</dbReference>
<evidence type="ECO:0000256" key="6">
    <source>
        <dbReference type="SAM" id="Phobius"/>
    </source>
</evidence>
<feature type="compositionally biased region" description="Low complexity" evidence="5">
    <location>
        <begin position="236"/>
        <end position="248"/>
    </location>
</feature>
<evidence type="ECO:0000256" key="5">
    <source>
        <dbReference type="SAM" id="MobiDB-lite"/>
    </source>
</evidence>
<evidence type="ECO:0000256" key="1">
    <source>
        <dbReference type="ARBA" id="ARBA00004167"/>
    </source>
</evidence>
<protein>
    <submittedName>
        <fullName evidence="7">Uncharacterized protein</fullName>
    </submittedName>
</protein>